<accession>A0A239M461</accession>
<feature type="domain" description="Aminoglycoside phosphotransferase" evidence="1">
    <location>
        <begin position="74"/>
        <end position="290"/>
    </location>
</feature>
<dbReference type="Pfam" id="PF01636">
    <property type="entry name" value="APH"/>
    <property type="match status" value="1"/>
</dbReference>
<keyword evidence="2" id="KW-0808">Transferase</keyword>
<evidence type="ECO:0000259" key="1">
    <source>
        <dbReference type="Pfam" id="PF01636"/>
    </source>
</evidence>
<dbReference type="GO" id="GO:0016301">
    <property type="term" value="F:kinase activity"/>
    <property type="evidence" value="ECO:0007669"/>
    <property type="project" value="UniProtKB-KW"/>
</dbReference>
<dbReference type="CDD" id="cd05155">
    <property type="entry name" value="APH_ChoK_like_1"/>
    <property type="match status" value="1"/>
</dbReference>
<name>A0A239M461_9ACTN</name>
<protein>
    <submittedName>
        <fullName evidence="2">Predicted kinase, aminoglycoside phosphotransferase (APT) family</fullName>
    </submittedName>
</protein>
<dbReference type="EMBL" id="FZPH01000005">
    <property type="protein sequence ID" value="SNT37455.1"/>
    <property type="molecule type" value="Genomic_DNA"/>
</dbReference>
<evidence type="ECO:0000313" key="3">
    <source>
        <dbReference type="Proteomes" id="UP000198362"/>
    </source>
</evidence>
<dbReference type="InterPro" id="IPR002575">
    <property type="entry name" value="Aminoglycoside_PTrfase"/>
</dbReference>
<dbReference type="Proteomes" id="UP000198362">
    <property type="component" value="Unassembled WGS sequence"/>
</dbReference>
<sequence>MTALGLTSEPATGSVTVARPRRFPTGFQQPSVSLARSLATGVTVTRVEITAALVQDLVREQHPDLAGLPVRLGARGWDNQLWRLGDDLAVRLPWTTAGALLCNEYRWLPALAPRLPLPIPVPQRFGEPSPRFPRPWLVTTWVPGSPADLHPVTREADAARSLAAFLTALHQPAPADAPAGRERGGPLTDRAEGFANGLAYATEQGLITDPEAVRAVWHDAVTAPAWTGPALWLHADLHPANVLTADGTIAGVVDFGDLCAGDPAYDLSSAWLLLPDDGVDLCYAEYQPDAATVRRARGWAMARVLSGILIGHDGGPGGKPTWAPPAYAALRRLLTRTRSPRSGC</sequence>
<dbReference type="PANTHER" id="PTHR21310">
    <property type="entry name" value="AMINOGLYCOSIDE PHOSPHOTRANSFERASE-RELATED-RELATED"/>
    <property type="match status" value="1"/>
</dbReference>
<reference evidence="2 3" key="1">
    <citation type="submission" date="2017-06" db="EMBL/GenBank/DDBJ databases">
        <authorList>
            <person name="Kim H.J."/>
            <person name="Triplett B.A."/>
        </authorList>
    </citation>
    <scope>NUCLEOTIDE SEQUENCE [LARGE SCALE GENOMIC DNA]</scope>
    <source>
        <strain evidence="2 3">CGMCC 4.5593</strain>
    </source>
</reference>
<dbReference type="SUPFAM" id="SSF56112">
    <property type="entry name" value="Protein kinase-like (PK-like)"/>
    <property type="match status" value="1"/>
</dbReference>
<dbReference type="AlphaFoldDB" id="A0A239M461"/>
<dbReference type="Gene3D" id="3.30.200.20">
    <property type="entry name" value="Phosphorylase Kinase, domain 1"/>
    <property type="match status" value="1"/>
</dbReference>
<dbReference type="Gene3D" id="3.90.1200.10">
    <property type="match status" value="1"/>
</dbReference>
<keyword evidence="2" id="KW-0418">Kinase</keyword>
<dbReference type="InterPro" id="IPR011009">
    <property type="entry name" value="Kinase-like_dom_sf"/>
</dbReference>
<dbReference type="PANTHER" id="PTHR21310:SF42">
    <property type="entry name" value="BIFUNCTIONAL AAC_APH"/>
    <property type="match status" value="1"/>
</dbReference>
<keyword evidence="3" id="KW-1185">Reference proteome</keyword>
<organism evidence="2 3">
    <name type="scientific">Asanoa hainanensis</name>
    <dbReference type="NCBI Taxonomy" id="560556"/>
    <lineage>
        <taxon>Bacteria</taxon>
        <taxon>Bacillati</taxon>
        <taxon>Actinomycetota</taxon>
        <taxon>Actinomycetes</taxon>
        <taxon>Micromonosporales</taxon>
        <taxon>Micromonosporaceae</taxon>
        <taxon>Asanoa</taxon>
    </lineage>
</organism>
<proteinExistence type="predicted"/>
<gene>
    <name evidence="2" type="ORF">SAMN05421812_105112</name>
</gene>
<dbReference type="InterPro" id="IPR051678">
    <property type="entry name" value="AGP_Transferase"/>
</dbReference>
<evidence type="ECO:0000313" key="2">
    <source>
        <dbReference type="EMBL" id="SNT37455.1"/>
    </source>
</evidence>